<organism evidence="2 3">
    <name type="scientific">Pleurotus eryngii</name>
    <name type="common">Boletus of the steppes</name>
    <dbReference type="NCBI Taxonomy" id="5323"/>
    <lineage>
        <taxon>Eukaryota</taxon>
        <taxon>Fungi</taxon>
        <taxon>Dikarya</taxon>
        <taxon>Basidiomycota</taxon>
        <taxon>Agaricomycotina</taxon>
        <taxon>Agaricomycetes</taxon>
        <taxon>Agaricomycetidae</taxon>
        <taxon>Agaricales</taxon>
        <taxon>Pleurotineae</taxon>
        <taxon>Pleurotaceae</taxon>
        <taxon>Pleurotus</taxon>
    </lineage>
</organism>
<feature type="non-terminal residue" evidence="2">
    <location>
        <position position="1"/>
    </location>
</feature>
<dbReference type="EMBL" id="MU155055">
    <property type="protein sequence ID" value="KAF9486648.1"/>
    <property type="molecule type" value="Genomic_DNA"/>
</dbReference>
<keyword evidence="3" id="KW-1185">Reference proteome</keyword>
<evidence type="ECO:0000256" key="1">
    <source>
        <dbReference type="SAM" id="MobiDB-lite"/>
    </source>
</evidence>
<dbReference type="Proteomes" id="UP000807025">
    <property type="component" value="Unassembled WGS sequence"/>
</dbReference>
<gene>
    <name evidence="2" type="ORF">BDN71DRAFT_1564216</name>
</gene>
<name>A0A9P5ZEK6_PLEER</name>
<evidence type="ECO:0000313" key="2">
    <source>
        <dbReference type="EMBL" id="KAF9486648.1"/>
    </source>
</evidence>
<comment type="caution">
    <text evidence="2">The sequence shown here is derived from an EMBL/GenBank/DDBJ whole genome shotgun (WGS) entry which is preliminary data.</text>
</comment>
<evidence type="ECO:0000313" key="3">
    <source>
        <dbReference type="Proteomes" id="UP000807025"/>
    </source>
</evidence>
<dbReference type="AlphaFoldDB" id="A0A9P5ZEK6"/>
<proteinExistence type="predicted"/>
<dbReference type="OrthoDB" id="3087577at2759"/>
<sequence length="403" mass="46420">HSGLQYTQGDGEDTLSNMTDSWLEHQVDNHLEVLTQCMATEFPDDTNKIHDMATSMRDTLISAYCVESAEVPESEDEVRAEVADEKIQEELILESEDEVQAEMSRFDSPSSSDRMEEDAICGPSTQDEDNFLSTFQRQAISLTDAQQDKHSASASDSDMDYSQVEHYSQDMDAPPCAQPITESRWIPLGRSHNTKFSCFAPNFLFPFDFATISWQVERRLFKSVYGFWSSAYLGALRSIRRDPYDEAIFPTLWLAKHYGQVHGLQPRKKIKLFLSRLFTLNKELKARAQQLAEVFNHWRFIACWADTNCLRLPTEEQEKELLRKGQEVLLTCVDEFLENYMHSRIAHYTKLASDALEEAYASLKPDLKKKIQKLVQRDVLVWVLMSKMKVALSYNKMYGSQPL</sequence>
<accession>A0A9P5ZEK6</accession>
<reference evidence="2" key="1">
    <citation type="submission" date="2020-11" db="EMBL/GenBank/DDBJ databases">
        <authorList>
            <consortium name="DOE Joint Genome Institute"/>
            <person name="Ahrendt S."/>
            <person name="Riley R."/>
            <person name="Andreopoulos W."/>
            <person name="Labutti K."/>
            <person name="Pangilinan J."/>
            <person name="Ruiz-Duenas F.J."/>
            <person name="Barrasa J.M."/>
            <person name="Sanchez-Garcia M."/>
            <person name="Camarero S."/>
            <person name="Miyauchi S."/>
            <person name="Serrano A."/>
            <person name="Linde D."/>
            <person name="Babiker R."/>
            <person name="Drula E."/>
            <person name="Ayuso-Fernandez I."/>
            <person name="Pacheco R."/>
            <person name="Padilla G."/>
            <person name="Ferreira P."/>
            <person name="Barriuso J."/>
            <person name="Kellner H."/>
            <person name="Castanera R."/>
            <person name="Alfaro M."/>
            <person name="Ramirez L."/>
            <person name="Pisabarro A.G."/>
            <person name="Kuo A."/>
            <person name="Tritt A."/>
            <person name="Lipzen A."/>
            <person name="He G."/>
            <person name="Yan M."/>
            <person name="Ng V."/>
            <person name="Cullen D."/>
            <person name="Martin F."/>
            <person name="Rosso M.-N."/>
            <person name="Henrissat B."/>
            <person name="Hibbett D."/>
            <person name="Martinez A.T."/>
            <person name="Grigoriev I.V."/>
        </authorList>
    </citation>
    <scope>NUCLEOTIDE SEQUENCE</scope>
    <source>
        <strain evidence="2">ATCC 90797</strain>
    </source>
</reference>
<protein>
    <submittedName>
        <fullName evidence="2">Uncharacterized protein</fullName>
    </submittedName>
</protein>
<feature type="region of interest" description="Disordered" evidence="1">
    <location>
        <begin position="98"/>
        <end position="126"/>
    </location>
</feature>